<dbReference type="InterPro" id="IPR016130">
    <property type="entry name" value="Tyr_Pase_AS"/>
</dbReference>
<feature type="chain" id="PRO_5042295700" evidence="4">
    <location>
        <begin position="28"/>
        <end position="946"/>
    </location>
</feature>
<dbReference type="AlphaFoldDB" id="A0AAD9L9W2"/>
<dbReference type="InterPro" id="IPR029021">
    <property type="entry name" value="Prot-tyrosine_phosphatase-like"/>
</dbReference>
<dbReference type="Gene3D" id="3.40.50.1820">
    <property type="entry name" value="alpha/beta hydrolase"/>
    <property type="match status" value="1"/>
</dbReference>
<dbReference type="InterPro" id="IPR002921">
    <property type="entry name" value="Fungal_lipase-type"/>
</dbReference>
<dbReference type="SMART" id="SM00195">
    <property type="entry name" value="DSPc"/>
    <property type="match status" value="1"/>
</dbReference>
<dbReference type="InterPro" id="IPR000340">
    <property type="entry name" value="Dual-sp_phosphatase_cat-dom"/>
</dbReference>
<evidence type="ECO:0000313" key="8">
    <source>
        <dbReference type="Proteomes" id="UP001259832"/>
    </source>
</evidence>
<evidence type="ECO:0000256" key="2">
    <source>
        <dbReference type="ARBA" id="ARBA00022912"/>
    </source>
</evidence>
<dbReference type="Pfam" id="PF01764">
    <property type="entry name" value="Lipase_3"/>
    <property type="match status" value="1"/>
</dbReference>
<dbReference type="CDD" id="cd00519">
    <property type="entry name" value="Lipase_3"/>
    <property type="match status" value="1"/>
</dbReference>
<dbReference type="Pfam" id="PF00782">
    <property type="entry name" value="DSPc"/>
    <property type="match status" value="1"/>
</dbReference>
<dbReference type="InterPro" id="IPR029058">
    <property type="entry name" value="AB_hydrolase_fold"/>
</dbReference>
<keyword evidence="1" id="KW-0378">Hydrolase</keyword>
<evidence type="ECO:0000256" key="4">
    <source>
        <dbReference type="SAM" id="SignalP"/>
    </source>
</evidence>
<feature type="signal peptide" evidence="4">
    <location>
        <begin position="1"/>
        <end position="27"/>
    </location>
</feature>
<dbReference type="Proteomes" id="UP001259832">
    <property type="component" value="Unassembled WGS sequence"/>
</dbReference>
<feature type="compositionally biased region" description="Basic and acidic residues" evidence="3">
    <location>
        <begin position="727"/>
        <end position="748"/>
    </location>
</feature>
<keyword evidence="2" id="KW-0904">Protein phosphatase</keyword>
<feature type="compositionally biased region" description="Basic and acidic residues" evidence="3">
    <location>
        <begin position="785"/>
        <end position="798"/>
    </location>
</feature>
<evidence type="ECO:0000259" key="5">
    <source>
        <dbReference type="PROSITE" id="PS50054"/>
    </source>
</evidence>
<dbReference type="PANTHER" id="PTHR45856">
    <property type="entry name" value="ALPHA/BETA-HYDROLASES SUPERFAMILY PROTEIN"/>
    <property type="match status" value="1"/>
</dbReference>
<comment type="caution">
    <text evidence="7">The sequence shown here is derived from an EMBL/GenBank/DDBJ whole genome shotgun (WGS) entry which is preliminary data.</text>
</comment>
<feature type="domain" description="Tyrosine-protein phosphatase" evidence="5">
    <location>
        <begin position="353"/>
        <end position="492"/>
    </location>
</feature>
<feature type="region of interest" description="Disordered" evidence="3">
    <location>
        <begin position="521"/>
        <end position="546"/>
    </location>
</feature>
<feature type="region of interest" description="Disordered" evidence="3">
    <location>
        <begin position="671"/>
        <end position="798"/>
    </location>
</feature>
<evidence type="ECO:0000259" key="6">
    <source>
        <dbReference type="PROSITE" id="PS50056"/>
    </source>
</evidence>
<dbReference type="PROSITE" id="PS50056">
    <property type="entry name" value="TYR_PHOSPHATASE_2"/>
    <property type="match status" value="1"/>
</dbReference>
<protein>
    <submittedName>
        <fullName evidence="7">Lipase</fullName>
    </submittedName>
</protein>
<dbReference type="PROSITE" id="PS50054">
    <property type="entry name" value="TYR_PHOSPHATASE_DUAL"/>
    <property type="match status" value="1"/>
</dbReference>
<dbReference type="PROSITE" id="PS00383">
    <property type="entry name" value="TYR_PHOSPHATASE_1"/>
    <property type="match status" value="1"/>
</dbReference>
<dbReference type="InterPro" id="IPR051218">
    <property type="entry name" value="Sec_MonoDiacylglyc_Lipase"/>
</dbReference>
<evidence type="ECO:0000256" key="3">
    <source>
        <dbReference type="SAM" id="MobiDB-lite"/>
    </source>
</evidence>
<keyword evidence="8" id="KW-1185">Reference proteome</keyword>
<gene>
    <name evidence="7" type="ORF">P3T76_015886</name>
</gene>
<evidence type="ECO:0000256" key="1">
    <source>
        <dbReference type="ARBA" id="ARBA00022801"/>
    </source>
</evidence>
<dbReference type="PANTHER" id="PTHR45856:SF25">
    <property type="entry name" value="FUNGAL LIPASE-LIKE DOMAIN-CONTAINING PROTEIN"/>
    <property type="match status" value="1"/>
</dbReference>
<organism evidence="7 8">
    <name type="scientific">Phytophthora citrophthora</name>
    <dbReference type="NCBI Taxonomy" id="4793"/>
    <lineage>
        <taxon>Eukaryota</taxon>
        <taxon>Sar</taxon>
        <taxon>Stramenopiles</taxon>
        <taxon>Oomycota</taxon>
        <taxon>Peronosporomycetes</taxon>
        <taxon>Peronosporales</taxon>
        <taxon>Peronosporaceae</taxon>
        <taxon>Phytophthora</taxon>
    </lineage>
</organism>
<evidence type="ECO:0000313" key="7">
    <source>
        <dbReference type="EMBL" id="KAK1928656.1"/>
    </source>
</evidence>
<keyword evidence="4" id="KW-0732">Signal</keyword>
<sequence>MLLPRSSLLQRLLRVLLLLQSLTLAAASSVWQRSFPFDQVPRTGYKQPPVSTSTPSPTPVPTPVASKYNETTALYLAHVTSVSYCQEQHIANWSCQPCTLVPRLEGVVVVEDAKDNFQGLVGYSPLYDALIVAFRGSMDVTNWLDNLTFLKRRAYKEFPGVLVHQGFYWAYRSVALQVVDTLQKLRKEHPQASVMVAGHSLGGAVAAICAFELEYVEKMPVGALYTFGQPRVGNTNFSGRLRNASMEVYRLTHFQDTVPHLPPTWTGFEHTSEEIFYDEFSASYRNCSQFDGEDPTCSNTSQIGLFSSRKVLARPSSRAHGLQQHLLRTTHATMSMRKAPGLRLQTSIVQDNIPVEVTAGLFVGSIHAAFNVDTLKANKISHVLNLAGSYVTFPEDFTYLSLSIRDKEYASLLSCLPIAAVFIDAGLKSGGVLVHCAGGRSRSPAVVMAFLMMKQQMSYADASAQVKALRPVVNLNAGFDAQLKCLETARGDVFEANQHLIKARLAHLAKRQETGDLANDVAKKRRQPQQPASQSPRPPLLKKQSSVEMLASGCDDRGMVGERVPSGFCLSIPQAKAIPDKSSIPSFIPALRSMGTMFGCQTCGENLFCAGAIVHHHEMAKYSDNSQFLGTLRGQTPINVTVKTVPSIPAEGEVTPSNVSKNPLLSKFRLRPHSPSVTMGNGSHGGKFSGQRKSASPVLTKPSIDFENPPKVDETQQLYNTPPTRRPATEEGQRTKESPNKTHGESRKKAGAGLWRSLTFLKTSKRTLKAEDKRTQSCSGNSELQKPKMSTEDGKEPDLGQTPAHLMFLKRNAIEWHRSFQHLVDISKSDSFQSGESTVEQMAALLNEDSTVLTTLNGCNQWFVEPQLWTLEQASADLEGAIRCPRKACGAIVGEWRWEGLRYSCGGNIAPAFVMKKDSVCVLGNVTSQSIELMDTANSETHPEKK</sequence>
<dbReference type="SUPFAM" id="SSF53474">
    <property type="entry name" value="alpha/beta-Hydrolases"/>
    <property type="match status" value="1"/>
</dbReference>
<dbReference type="EMBL" id="JASMQC010000059">
    <property type="protein sequence ID" value="KAK1928656.1"/>
    <property type="molecule type" value="Genomic_DNA"/>
</dbReference>
<name>A0AAD9L9W2_9STRA</name>
<reference evidence="7" key="1">
    <citation type="submission" date="2023-08" db="EMBL/GenBank/DDBJ databases">
        <title>Reference Genome Resource for the Citrus Pathogen Phytophthora citrophthora.</title>
        <authorList>
            <person name="Moller H."/>
            <person name="Coetzee B."/>
            <person name="Rose L.J."/>
            <person name="Van Niekerk J.M."/>
        </authorList>
    </citation>
    <scope>NUCLEOTIDE SEQUENCE</scope>
    <source>
        <strain evidence="7">STE-U-9442</strain>
    </source>
</reference>
<dbReference type="GO" id="GO:0006629">
    <property type="term" value="P:lipid metabolic process"/>
    <property type="evidence" value="ECO:0007669"/>
    <property type="project" value="InterPro"/>
</dbReference>
<dbReference type="InterPro" id="IPR000387">
    <property type="entry name" value="Tyr_Pase_dom"/>
</dbReference>
<proteinExistence type="predicted"/>
<dbReference type="InterPro" id="IPR020422">
    <property type="entry name" value="TYR_PHOSPHATASE_DUAL_dom"/>
</dbReference>
<dbReference type="GO" id="GO:0004721">
    <property type="term" value="F:phosphoprotein phosphatase activity"/>
    <property type="evidence" value="ECO:0007669"/>
    <property type="project" value="UniProtKB-KW"/>
</dbReference>
<feature type="domain" description="Tyrosine specific protein phosphatases" evidence="6">
    <location>
        <begin position="407"/>
        <end position="471"/>
    </location>
</feature>
<dbReference type="CDD" id="cd14498">
    <property type="entry name" value="DSP"/>
    <property type="match status" value="1"/>
</dbReference>
<accession>A0AAD9L9W2</accession>
<dbReference type="SUPFAM" id="SSF52799">
    <property type="entry name" value="(Phosphotyrosine protein) phosphatases II"/>
    <property type="match status" value="1"/>
</dbReference>
<dbReference type="Gene3D" id="3.90.190.10">
    <property type="entry name" value="Protein tyrosine phosphatase superfamily"/>
    <property type="match status" value="1"/>
</dbReference>